<evidence type="ECO:0000256" key="1">
    <source>
        <dbReference type="ARBA" id="ARBA00006700"/>
    </source>
</evidence>
<dbReference type="InterPro" id="IPR013025">
    <property type="entry name" value="Ribosomal_uL23-like"/>
</dbReference>
<dbReference type="HAMAP" id="MF_01369_B">
    <property type="entry name" value="Ribosomal_uL23_B"/>
    <property type="match status" value="1"/>
</dbReference>
<dbReference type="GO" id="GO:0005840">
    <property type="term" value="C:ribosome"/>
    <property type="evidence" value="ECO:0007669"/>
    <property type="project" value="UniProtKB-KW"/>
</dbReference>
<keyword evidence="4" id="KW-0699">rRNA-binding</keyword>
<dbReference type="InterPro" id="IPR012677">
    <property type="entry name" value="Nucleotide-bd_a/b_plait_sf"/>
</dbReference>
<dbReference type="STRING" id="1178516.AWR27_23530"/>
<accession>A0A1P9X2Z4</accession>
<proteinExistence type="inferred from homology"/>
<dbReference type="GO" id="GO:0003735">
    <property type="term" value="F:structural constituent of ribosome"/>
    <property type="evidence" value="ECO:0007669"/>
    <property type="project" value="InterPro"/>
</dbReference>
<keyword evidence="2 4" id="KW-0689">Ribosomal protein</keyword>
<reference evidence="5 6" key="1">
    <citation type="submission" date="2016-01" db="EMBL/GenBank/DDBJ databases">
        <authorList>
            <person name="Oliw E.H."/>
        </authorList>
    </citation>
    <scope>NUCLEOTIDE SEQUENCE [LARGE SCALE GENOMIC DNA]</scope>
    <source>
        <strain evidence="5 6">DY10</strain>
    </source>
</reference>
<dbReference type="NCBIfam" id="NF004363">
    <property type="entry name" value="PRK05738.2-4"/>
    <property type="match status" value="1"/>
</dbReference>
<dbReference type="KEGG" id="smon:AWR27_23530"/>
<dbReference type="SUPFAM" id="SSF54189">
    <property type="entry name" value="Ribosomal proteins S24e, L23 and L15e"/>
    <property type="match status" value="1"/>
</dbReference>
<keyword evidence="3 4" id="KW-0687">Ribonucleoprotein</keyword>
<comment type="function">
    <text evidence="4">One of the early assembly proteins it binds 23S rRNA. One of the proteins that surrounds the polypeptide exit tunnel on the outside of the ribosome. Forms the main docking site for trigger factor binding to the ribosome.</text>
</comment>
<organism evidence="5 6">
    <name type="scientific">Spirosoma montaniterrae</name>
    <dbReference type="NCBI Taxonomy" id="1178516"/>
    <lineage>
        <taxon>Bacteria</taxon>
        <taxon>Pseudomonadati</taxon>
        <taxon>Bacteroidota</taxon>
        <taxon>Cytophagia</taxon>
        <taxon>Cytophagales</taxon>
        <taxon>Cytophagaceae</taxon>
        <taxon>Spirosoma</taxon>
    </lineage>
</organism>
<evidence type="ECO:0000313" key="6">
    <source>
        <dbReference type="Proteomes" id="UP000187941"/>
    </source>
</evidence>
<dbReference type="AlphaFoldDB" id="A0A1P9X2Z4"/>
<keyword evidence="4" id="KW-0694">RNA-binding</keyword>
<dbReference type="GO" id="GO:1990904">
    <property type="term" value="C:ribonucleoprotein complex"/>
    <property type="evidence" value="ECO:0007669"/>
    <property type="project" value="UniProtKB-KW"/>
</dbReference>
<evidence type="ECO:0000256" key="2">
    <source>
        <dbReference type="ARBA" id="ARBA00022980"/>
    </source>
</evidence>
<dbReference type="PANTHER" id="PTHR11620">
    <property type="entry name" value="60S RIBOSOMAL PROTEIN L23A"/>
    <property type="match status" value="1"/>
</dbReference>
<sequence length="95" mass="10655">MNVLKRPIVTEKMTDLNKQGKYAFEVELKANKLEIAKAVEQMYSVNVASVHTMRVYGKNRSKNINGRVVMGKTPTIKKAIVTVAEGEIIDIYADL</sequence>
<dbReference type="GO" id="GO:0019843">
    <property type="term" value="F:rRNA binding"/>
    <property type="evidence" value="ECO:0007669"/>
    <property type="project" value="UniProtKB-UniRule"/>
</dbReference>
<dbReference type="GO" id="GO:0006412">
    <property type="term" value="P:translation"/>
    <property type="evidence" value="ECO:0007669"/>
    <property type="project" value="UniProtKB-UniRule"/>
</dbReference>
<comment type="subunit">
    <text evidence="4">Part of the 50S ribosomal subunit. Contacts protein L29, and trigger factor when it is bound to the ribosome.</text>
</comment>
<gene>
    <name evidence="4" type="primary">rplW</name>
    <name evidence="5" type="ORF">AWR27_23530</name>
</gene>
<dbReference type="Pfam" id="PF00276">
    <property type="entry name" value="Ribosomal_L23"/>
    <property type="match status" value="1"/>
</dbReference>
<name>A0A1P9X2Z4_9BACT</name>
<dbReference type="Proteomes" id="UP000187941">
    <property type="component" value="Chromosome"/>
</dbReference>
<dbReference type="RefSeq" id="WP_077133483.1">
    <property type="nucleotide sequence ID" value="NZ_CP014263.1"/>
</dbReference>
<dbReference type="InterPro" id="IPR012678">
    <property type="entry name" value="Ribosomal_uL23/eL15/eS24_sf"/>
</dbReference>
<evidence type="ECO:0000256" key="4">
    <source>
        <dbReference type="HAMAP-Rule" id="MF_01369"/>
    </source>
</evidence>
<evidence type="ECO:0000256" key="3">
    <source>
        <dbReference type="ARBA" id="ARBA00023274"/>
    </source>
</evidence>
<dbReference type="Gene3D" id="3.30.70.330">
    <property type="match status" value="1"/>
</dbReference>
<evidence type="ECO:0000313" key="5">
    <source>
        <dbReference type="EMBL" id="AQG82004.1"/>
    </source>
</evidence>
<protein>
    <recommendedName>
        <fullName evidence="4">Large ribosomal subunit protein uL23</fullName>
    </recommendedName>
</protein>
<comment type="similarity">
    <text evidence="1 4">Belongs to the universal ribosomal protein uL23 family.</text>
</comment>
<keyword evidence="6" id="KW-1185">Reference proteome</keyword>
<dbReference type="EMBL" id="CP014263">
    <property type="protein sequence ID" value="AQG82004.1"/>
    <property type="molecule type" value="Genomic_DNA"/>
</dbReference>
<dbReference type="OrthoDB" id="9797862at2"/>